<feature type="domain" description="DUF4384" evidence="2">
    <location>
        <begin position="305"/>
        <end position="388"/>
    </location>
</feature>
<sequence length="431" mass="46863">MRTRLILTQEPTLLECVCAKRHWDRTRGLMLVVSLIACIFAAGRVAADEAEDGQGVSGGGLILHQESAMDEFWDADETLANDADDSGGGARLGEVTVSDSVLETEDAAPADLDQSVDQSLTELAQESELSASAIIKPRIAVLAFEIQGNLGIPDAGSIIAEWMLRELEKSQAFTITERAQLRKVLDEQELQSSYLVNQSSQAARVGEMLGVEAIVGGTVIEWAGVISIVARLVDTSTGEVLGTAEVKTKHLDRIPDQISLLARQIAMPYMTLTEAPAEPGPVSKPDFLSGNSAQLRLELLPGPRFKLGEEMRFRVTTARAGHLLVLNIDVTGELSKLYPFPCFKQGCEDLWLAPDKPLTVPCSYDGIQLLASEPLGRGYLIAILTKRPITAKDVALIAAQDEDQARLRWSESARPPIEYSVATVPYWITER</sequence>
<dbReference type="AlphaFoldDB" id="A0A9X1B5Q6"/>
<organism evidence="3 4">
    <name type="scientific">Lamprobacter modestohalophilus</name>
    <dbReference type="NCBI Taxonomy" id="1064514"/>
    <lineage>
        <taxon>Bacteria</taxon>
        <taxon>Pseudomonadati</taxon>
        <taxon>Pseudomonadota</taxon>
        <taxon>Gammaproteobacteria</taxon>
        <taxon>Chromatiales</taxon>
        <taxon>Chromatiaceae</taxon>
        <taxon>Lamprobacter</taxon>
    </lineage>
</organism>
<evidence type="ECO:0000259" key="2">
    <source>
        <dbReference type="Pfam" id="PF14326"/>
    </source>
</evidence>
<accession>A0A9X1B5Q6</accession>
<keyword evidence="1" id="KW-0472">Membrane</keyword>
<dbReference type="EMBL" id="NRRY01000048">
    <property type="protein sequence ID" value="MBK1620790.1"/>
    <property type="molecule type" value="Genomic_DNA"/>
</dbReference>
<keyword evidence="4" id="KW-1185">Reference proteome</keyword>
<dbReference type="InterPro" id="IPR005534">
    <property type="entry name" value="Curli_assmbl/transp-comp_CsgG"/>
</dbReference>
<dbReference type="Gene3D" id="3.40.50.10610">
    <property type="entry name" value="ABC-type transport auxiliary lipoprotein component"/>
    <property type="match status" value="1"/>
</dbReference>
<evidence type="ECO:0000256" key="1">
    <source>
        <dbReference type="SAM" id="Phobius"/>
    </source>
</evidence>
<evidence type="ECO:0000313" key="3">
    <source>
        <dbReference type="EMBL" id="MBK1620790.1"/>
    </source>
</evidence>
<evidence type="ECO:0000313" key="4">
    <source>
        <dbReference type="Proteomes" id="UP001138768"/>
    </source>
</evidence>
<gene>
    <name evidence="3" type="ORF">CKO42_20615</name>
</gene>
<name>A0A9X1B5Q6_9GAMM</name>
<dbReference type="Proteomes" id="UP001138768">
    <property type="component" value="Unassembled WGS sequence"/>
</dbReference>
<keyword evidence="1" id="KW-1133">Transmembrane helix</keyword>
<comment type="caution">
    <text evidence="3">The sequence shown here is derived from an EMBL/GenBank/DDBJ whole genome shotgun (WGS) entry which is preliminary data.</text>
</comment>
<protein>
    <recommendedName>
        <fullName evidence="2">DUF4384 domain-containing protein</fullName>
    </recommendedName>
</protein>
<proteinExistence type="predicted"/>
<dbReference type="Pfam" id="PF14326">
    <property type="entry name" value="DUF4384"/>
    <property type="match status" value="1"/>
</dbReference>
<dbReference type="Pfam" id="PF03783">
    <property type="entry name" value="CsgG"/>
    <property type="match status" value="1"/>
</dbReference>
<dbReference type="InterPro" id="IPR025493">
    <property type="entry name" value="DUF4384"/>
</dbReference>
<reference evidence="3 4" key="1">
    <citation type="journal article" date="2020" name="Microorganisms">
        <title>Osmotic Adaptation and Compatible Solute Biosynthesis of Phototrophic Bacteria as Revealed from Genome Analyses.</title>
        <authorList>
            <person name="Imhoff J.F."/>
            <person name="Rahn T."/>
            <person name="Kunzel S."/>
            <person name="Keller A."/>
            <person name="Neulinger S.C."/>
        </authorList>
    </citation>
    <scope>NUCLEOTIDE SEQUENCE [LARGE SCALE GENOMIC DNA]</scope>
    <source>
        <strain evidence="3 4">DSM 25653</strain>
    </source>
</reference>
<keyword evidence="1" id="KW-0812">Transmembrane</keyword>
<dbReference type="GO" id="GO:0030288">
    <property type="term" value="C:outer membrane-bounded periplasmic space"/>
    <property type="evidence" value="ECO:0007669"/>
    <property type="project" value="InterPro"/>
</dbReference>
<feature type="transmembrane region" description="Helical" evidence="1">
    <location>
        <begin position="29"/>
        <end position="47"/>
    </location>
</feature>